<sequence>MKKFALFCCFGFIFTLMFWFLAYIGMHICDNTEYVDLSTNDNSSKNIASNLMKSLSLNNSKILTIINLEEYHLTEYSFFNLIYSIADDPRFIDITEEKHFESKNLSMFENINDRIAQFLTVKYYGKGTVFYRNPSNQIFYNLTPVVADQHKYISCDSIKIVIENNFKPQNLTDEEKVKLINNSTSSEDVSCGRNVCFEFFTRGKLTLEVIKNCFDSNTEKILPIKQIKKDFFSFDNIYDGFNIRSTSYLASLYNRSFVEQLIYHQRGTGEFESDLFDKKCEELLNDFELILPVWKYQKFDNLNKFDDDMLSVISTNSTDNHTAELSKYVVHLRKLKKIDWIRDPCYKIIQKELFKKYYTECCDSVKKPSFTTIDEEILKNSFYCCNLTANAISYQFLDSLKSQNFEKNQKYDFFHCENPMSSNNASQCLNVYLGEKDEISLNIAEDEIIGYFRGPYKYKSAHKVGDFDDQNNSANWTHSTFRLCNVI</sequence>
<proteinExistence type="predicted"/>
<dbReference type="EMBL" id="AFBI03000042">
    <property type="protein sequence ID" value="EJW03223.1"/>
    <property type="molecule type" value="Genomic_DNA"/>
</dbReference>
<evidence type="ECO:0000313" key="2">
    <source>
        <dbReference type="Proteomes" id="UP000003163"/>
    </source>
</evidence>
<dbReference type="VEuPathDB" id="MicrosporidiaDB:EDEG_02391"/>
<dbReference type="AlphaFoldDB" id="J8ZU78"/>
<reference evidence="1 2" key="1">
    <citation type="submission" date="2011-08" db="EMBL/GenBank/DDBJ databases">
        <authorList>
            <person name="Liu Z.J."/>
            <person name="Shi F.L."/>
            <person name="Lu J.Q."/>
            <person name="Li M."/>
            <person name="Wang Z.L."/>
        </authorList>
    </citation>
    <scope>NUCLEOTIDE SEQUENCE [LARGE SCALE GENOMIC DNA]</scope>
    <source>
        <strain evidence="1 2">USNM 41457</strain>
    </source>
</reference>
<dbReference type="InParanoid" id="J8ZU78"/>
<evidence type="ECO:0000313" key="1">
    <source>
        <dbReference type="EMBL" id="EJW03223.1"/>
    </source>
</evidence>
<accession>J8ZU78</accession>
<reference evidence="2" key="2">
    <citation type="submission" date="2015-07" db="EMBL/GenBank/DDBJ databases">
        <title>Contrasting host-pathogen interactions and genome evolution in two generalist and specialist microsporidian pathogens of mosquitoes.</title>
        <authorList>
            <consortium name="The Broad Institute Genomics Platform"/>
            <consortium name="The Broad Institute Genome Sequencing Center for Infectious Disease"/>
            <person name="Cuomo C.A."/>
            <person name="Sanscrainte N.D."/>
            <person name="Goldberg J.M."/>
            <person name="Heiman D."/>
            <person name="Young S."/>
            <person name="Zeng Q."/>
            <person name="Becnel J.J."/>
            <person name="Birren B.W."/>
        </authorList>
    </citation>
    <scope>NUCLEOTIDE SEQUENCE [LARGE SCALE GENOMIC DNA]</scope>
    <source>
        <strain evidence="2">USNM 41457</strain>
    </source>
</reference>
<name>J8ZU78_EDHAE</name>
<comment type="caution">
    <text evidence="1">The sequence shown here is derived from an EMBL/GenBank/DDBJ whole genome shotgun (WGS) entry which is preliminary data.</text>
</comment>
<dbReference type="HOGENOM" id="CLU_045709_0_0_1"/>
<gene>
    <name evidence="1" type="ORF">EDEG_02391</name>
</gene>
<keyword evidence="2" id="KW-1185">Reference proteome</keyword>
<organism evidence="1 2">
    <name type="scientific">Edhazardia aedis (strain USNM 41457)</name>
    <name type="common">Microsporidian parasite</name>
    <dbReference type="NCBI Taxonomy" id="1003232"/>
    <lineage>
        <taxon>Eukaryota</taxon>
        <taxon>Fungi</taxon>
        <taxon>Fungi incertae sedis</taxon>
        <taxon>Microsporidia</taxon>
        <taxon>Edhazardia</taxon>
    </lineage>
</organism>
<dbReference type="Proteomes" id="UP000003163">
    <property type="component" value="Unassembled WGS sequence"/>
</dbReference>
<protein>
    <submittedName>
        <fullName evidence="1">Uncharacterized protein</fullName>
    </submittedName>
</protein>